<dbReference type="EMBL" id="CP071795">
    <property type="protein sequence ID" value="QTD37581.1"/>
    <property type="molecule type" value="Genomic_DNA"/>
</dbReference>
<keyword evidence="9" id="KW-1185">Reference proteome</keyword>
<feature type="signal peptide" evidence="3">
    <location>
        <begin position="1"/>
        <end position="27"/>
    </location>
</feature>
<dbReference type="Pfam" id="PF21365">
    <property type="entry name" value="Glyco_hydro_31_3rd"/>
    <property type="match status" value="1"/>
</dbReference>
<dbReference type="InterPro" id="IPR048395">
    <property type="entry name" value="Glyco_hydro_31_C"/>
</dbReference>
<dbReference type="SUPFAM" id="SSF51011">
    <property type="entry name" value="Glycosyl hydrolase domain"/>
    <property type="match status" value="1"/>
</dbReference>
<evidence type="ECO:0000256" key="2">
    <source>
        <dbReference type="RuleBase" id="RU361185"/>
    </source>
</evidence>
<accession>A0ABX7SVM3</accession>
<dbReference type="CDD" id="cd14752">
    <property type="entry name" value="GH31_N"/>
    <property type="match status" value="1"/>
</dbReference>
<dbReference type="InterPro" id="IPR051816">
    <property type="entry name" value="Glycosyl_Hydrolase_31"/>
</dbReference>
<dbReference type="InterPro" id="IPR017853">
    <property type="entry name" value="GH"/>
</dbReference>
<evidence type="ECO:0000256" key="3">
    <source>
        <dbReference type="SAM" id="SignalP"/>
    </source>
</evidence>
<proteinExistence type="inferred from homology"/>
<dbReference type="GO" id="GO:0016787">
    <property type="term" value="F:hydrolase activity"/>
    <property type="evidence" value="ECO:0007669"/>
    <property type="project" value="UniProtKB-KW"/>
</dbReference>
<evidence type="ECO:0000259" key="4">
    <source>
        <dbReference type="Pfam" id="PF01055"/>
    </source>
</evidence>
<feature type="domain" description="Glycoside hydrolase family 31 TIM barrel" evidence="4">
    <location>
        <begin position="230"/>
        <end position="525"/>
    </location>
</feature>
<feature type="domain" description="DUF5110" evidence="6">
    <location>
        <begin position="653"/>
        <end position="695"/>
    </location>
</feature>
<dbReference type="InterPro" id="IPR013780">
    <property type="entry name" value="Glyco_hydro_b"/>
</dbReference>
<keyword evidence="3" id="KW-0732">Signal</keyword>
<dbReference type="Proteomes" id="UP000663935">
    <property type="component" value="Chromosome"/>
</dbReference>
<evidence type="ECO:0000259" key="6">
    <source>
        <dbReference type="Pfam" id="PF17137"/>
    </source>
</evidence>
<dbReference type="InterPro" id="IPR025887">
    <property type="entry name" value="Glyco_hydro_31_N_dom"/>
</dbReference>
<dbReference type="Pfam" id="PF13802">
    <property type="entry name" value="Gal_mutarotas_2"/>
    <property type="match status" value="1"/>
</dbReference>
<evidence type="ECO:0000313" key="8">
    <source>
        <dbReference type="EMBL" id="QTD37581.1"/>
    </source>
</evidence>
<evidence type="ECO:0000259" key="7">
    <source>
        <dbReference type="Pfam" id="PF21365"/>
    </source>
</evidence>
<feature type="chain" id="PRO_5046208869" evidence="3">
    <location>
        <begin position="28"/>
        <end position="727"/>
    </location>
</feature>
<reference evidence="8 9" key="1">
    <citation type="submission" date="2021-03" db="EMBL/GenBank/DDBJ databases">
        <title>Complete genome of Polaribacter_sp.G4M1.</title>
        <authorList>
            <person name="Jeong S.W."/>
            <person name="Bae J.W."/>
        </authorList>
    </citation>
    <scope>NUCLEOTIDE SEQUENCE [LARGE SCALE GENOMIC DNA]</scope>
    <source>
        <strain evidence="8 9">G4M1</strain>
    </source>
</reference>
<evidence type="ECO:0000313" key="9">
    <source>
        <dbReference type="Proteomes" id="UP000663935"/>
    </source>
</evidence>
<feature type="domain" description="Glycosyl hydrolase family 31 C-terminal" evidence="7">
    <location>
        <begin position="566"/>
        <end position="637"/>
    </location>
</feature>
<dbReference type="CDD" id="cd06592">
    <property type="entry name" value="GH31_NET37"/>
    <property type="match status" value="1"/>
</dbReference>
<keyword evidence="2 8" id="KW-0378">Hydrolase</keyword>
<protein>
    <submittedName>
        <fullName evidence="8">Glycoside hydrolase family 31 protein</fullName>
    </submittedName>
</protein>
<gene>
    <name evidence="8" type="ORF">JL193_16160</name>
</gene>
<dbReference type="PANTHER" id="PTHR43863:SF2">
    <property type="entry name" value="MALTASE-GLUCOAMYLASE"/>
    <property type="match status" value="1"/>
</dbReference>
<sequence>MNKSKNNNLLHKLLFAVIIVCSLHSYSQNTFISGMNNMKWEKVMPGVWKASFGTSGLNPLEYSNPPKTASILELGDTPFPFAKASTFYQLTPERAIIRMPLDPLEKIYGLGLEFEGVNRRGGVYTLKVDHYGGVKGYTHAPVPFYVSSKGYGVLINTSKRLKIHVGVGNRKDSKIPDPIDRTTGENWSAQPLSDAIEASIHGDGLEIYVFTGNTSLEVVQRYNLFCGGGTLPPKWGLGFWHRMHTTSTADDVLKEISDFKKYNFPIDVLGLEPGWQSFAYPCSFDWDSTRFPNPEKFVKTLSDDGIKVNLWENPYVAPSSTMFKDIKPYTGSHTVWLGEVPDYTIPEAQKILLNHHQKNHLDIGISGYKFDEVDGYDSWLWPDHATFPSGNDAVEIRQLYGQMIQKIFGDHFKKQNKRTYGLVRASYIGASSSPFVIYSDYYGHKGYVTALVNSSISGLQWTPEIRSAKSAEEWVRRFQTVCFSPMMLLNAWASKTKPWSFPEVTNIVRDNIKLRKDLLPYLYTAFYKYHQKGIPPFRAMVLESGFDAKELIIGGKLDGETNPYEEQKRMEVTDQYMMGSYILVAPVFTGETARKVVLPKGNWYDFYTGAFVGNGKTITIKTKLEQIPLFVKDGGIIPMVSSKKLKNTDKTSLEVRHYGTKENTFELYNDDGKTFNYENGDYSLLELKVSKKNNGKLQGQSKFVNNSKYSYGKVNWRWMSNETQNRQ</sequence>
<dbReference type="Pfam" id="PF17137">
    <property type="entry name" value="DUF5110"/>
    <property type="match status" value="1"/>
</dbReference>
<dbReference type="RefSeq" id="WP_207971749.1">
    <property type="nucleotide sequence ID" value="NZ_CP071795.1"/>
</dbReference>
<evidence type="ECO:0000256" key="1">
    <source>
        <dbReference type="ARBA" id="ARBA00007806"/>
    </source>
</evidence>
<dbReference type="Pfam" id="PF01055">
    <property type="entry name" value="Glyco_hydro_31_2nd"/>
    <property type="match status" value="1"/>
</dbReference>
<evidence type="ECO:0000259" key="5">
    <source>
        <dbReference type="Pfam" id="PF13802"/>
    </source>
</evidence>
<dbReference type="SUPFAM" id="SSF51445">
    <property type="entry name" value="(Trans)glycosidases"/>
    <property type="match status" value="1"/>
</dbReference>
<dbReference type="PANTHER" id="PTHR43863">
    <property type="entry name" value="HYDROLASE, PUTATIVE (AFU_ORTHOLOGUE AFUA_1G03140)-RELATED"/>
    <property type="match status" value="1"/>
</dbReference>
<dbReference type="Gene3D" id="3.20.20.80">
    <property type="entry name" value="Glycosidases"/>
    <property type="match status" value="1"/>
</dbReference>
<dbReference type="SUPFAM" id="SSF74650">
    <property type="entry name" value="Galactose mutarotase-like"/>
    <property type="match status" value="1"/>
</dbReference>
<comment type="similarity">
    <text evidence="1 2">Belongs to the glycosyl hydrolase 31 family.</text>
</comment>
<dbReference type="InterPro" id="IPR011013">
    <property type="entry name" value="Gal_mutarotase_sf_dom"/>
</dbReference>
<dbReference type="Gene3D" id="2.60.40.1760">
    <property type="entry name" value="glycosyl hydrolase (family 31)"/>
    <property type="match status" value="1"/>
</dbReference>
<dbReference type="Gene3D" id="2.60.40.1180">
    <property type="entry name" value="Golgi alpha-mannosidase II"/>
    <property type="match status" value="2"/>
</dbReference>
<feature type="domain" description="Glycoside hydrolase family 31 N-terminal" evidence="5">
    <location>
        <begin position="89"/>
        <end position="160"/>
    </location>
</feature>
<keyword evidence="2" id="KW-0326">Glycosidase</keyword>
<dbReference type="InterPro" id="IPR033403">
    <property type="entry name" value="DUF5110"/>
</dbReference>
<dbReference type="InterPro" id="IPR000322">
    <property type="entry name" value="Glyco_hydro_31_TIM"/>
</dbReference>
<organism evidence="8 9">
    <name type="scientific">Polaribacter batillariae</name>
    <dbReference type="NCBI Taxonomy" id="2808900"/>
    <lineage>
        <taxon>Bacteria</taxon>
        <taxon>Pseudomonadati</taxon>
        <taxon>Bacteroidota</taxon>
        <taxon>Flavobacteriia</taxon>
        <taxon>Flavobacteriales</taxon>
        <taxon>Flavobacteriaceae</taxon>
    </lineage>
</organism>
<name>A0ABX7SVM3_9FLAO</name>